<dbReference type="PANTHER" id="PTHR11257">
    <property type="entry name" value="CHEMOSENSORY PROTEIN-RELATED"/>
    <property type="match status" value="1"/>
</dbReference>
<organism evidence="2">
    <name type="scientific">Dendrolimus houi</name>
    <dbReference type="NCBI Taxonomy" id="765132"/>
    <lineage>
        <taxon>Eukaryota</taxon>
        <taxon>Metazoa</taxon>
        <taxon>Ecdysozoa</taxon>
        <taxon>Arthropoda</taxon>
        <taxon>Hexapoda</taxon>
        <taxon>Insecta</taxon>
        <taxon>Pterygota</taxon>
        <taxon>Neoptera</taxon>
        <taxon>Endopterygota</taxon>
        <taxon>Lepidoptera</taxon>
        <taxon>Glossata</taxon>
        <taxon>Ditrysia</taxon>
        <taxon>Bombycoidea</taxon>
        <taxon>Lasiocampidae</taxon>
        <taxon>Dendrolimus</taxon>
    </lineage>
</organism>
<dbReference type="Pfam" id="PF03392">
    <property type="entry name" value="OS-D"/>
    <property type="match status" value="1"/>
</dbReference>
<dbReference type="AlphaFoldDB" id="A0A076E961"/>
<accession>A0A076E961</accession>
<gene>
    <name evidence="2" type="primary">CSP13</name>
</gene>
<name>A0A076E961_9NEOP</name>
<evidence type="ECO:0000313" key="2">
    <source>
        <dbReference type="EMBL" id="AII01023.1"/>
    </source>
</evidence>
<protein>
    <submittedName>
        <fullName evidence="2">Chemosensory protein</fullName>
    </submittedName>
</protein>
<proteinExistence type="evidence at transcript level"/>
<dbReference type="InterPro" id="IPR005055">
    <property type="entry name" value="A10/PebIII"/>
</dbReference>
<feature type="signal peptide" evidence="1">
    <location>
        <begin position="1"/>
        <end position="19"/>
    </location>
</feature>
<dbReference type="PANTHER" id="PTHR11257:SF12">
    <property type="entry name" value="EJACULATORY BULB-SPECIFIC PROTEIN 3-RELATED"/>
    <property type="match status" value="1"/>
</dbReference>
<feature type="chain" id="PRO_5001711143" evidence="1">
    <location>
        <begin position="20"/>
        <end position="139"/>
    </location>
</feature>
<reference evidence="2" key="1">
    <citation type="journal article" date="2014" name="Insect Biochem. Mol. Biol.">
        <title>Antennal transcriptome analysis and comparison of olfactory genes in two sympatric defoliators, Dendrolimus houi and Dendrolimus kikuchii (Lepidoptera: Lasiocampidae).</title>
        <authorList>
            <person name="Zhang S."/>
            <person name="Zhang Z."/>
            <person name="Wang H."/>
            <person name="Kong X."/>
        </authorList>
    </citation>
    <scope>NUCLEOTIDE SEQUENCE</scope>
</reference>
<dbReference type="EMBL" id="KF487625">
    <property type="protein sequence ID" value="AII01023.1"/>
    <property type="molecule type" value="mRNA"/>
</dbReference>
<dbReference type="InterPro" id="IPR036682">
    <property type="entry name" value="OS_D_A10/PebIII_sf"/>
</dbReference>
<dbReference type="SUPFAM" id="SSF100910">
    <property type="entry name" value="Chemosensory protein Csp2"/>
    <property type="match status" value="1"/>
</dbReference>
<keyword evidence="1" id="KW-0732">Signal</keyword>
<evidence type="ECO:0000256" key="1">
    <source>
        <dbReference type="SAM" id="SignalP"/>
    </source>
</evidence>
<dbReference type="Gene3D" id="1.10.2080.10">
    <property type="entry name" value="Insect odorant-binding protein A10/Ejaculatory bulb-specific protein 3"/>
    <property type="match status" value="1"/>
</dbReference>
<sequence>MNFIIITSFVIFQIFIINGEETSYTNEFDGLDLHEILTNNRLLTAYVNCLLENGPCTPDGKELKKNLPDAIDNGCKKCTQKQREGADEVMHYIIDNRPEDWTKLEDKYHSDGTYKRKYLASKQVMGEPQDNNSTQNAAT</sequence>